<evidence type="ECO:0000313" key="2">
    <source>
        <dbReference type="EMBL" id="OWY32070.1"/>
    </source>
</evidence>
<accession>A0A225SMD5</accession>
<comment type="caution">
    <text evidence="2">The sequence shown here is derived from an EMBL/GenBank/DDBJ whole genome shotgun (WGS) entry which is preliminary data.</text>
</comment>
<reference evidence="2 3" key="1">
    <citation type="journal article" date="2010" name="Int. J. Syst. Evol. Microbiol.">
        <title>Reclassification of Herbaspirillum putei as a later heterotypic synonym of Herbaspirillum huttiense, with the description of H. huttiense subsp. huttiense subsp. nov. and H. huttiense subsp. putei subsp. nov., comb. nov., and description of Herbaspirillum aquaticum sp. nov.</title>
        <authorList>
            <person name="Dobritsa A.P."/>
            <person name="Reddy M.C."/>
            <person name="Samadpour M."/>
        </authorList>
    </citation>
    <scope>NUCLEOTIDE SEQUENCE [LARGE SCALE GENOMIC DNA]</scope>
    <source>
        <strain evidence="2 3">IEH 4430</strain>
    </source>
</reference>
<dbReference type="PANTHER" id="PTHR34846">
    <property type="entry name" value="4-CARBOXYMUCONOLACTONE DECARBOXYLASE FAMILY PROTEIN (AFU_ORTHOLOGUE AFUA_6G11590)"/>
    <property type="match status" value="1"/>
</dbReference>
<dbReference type="InterPro" id="IPR004675">
    <property type="entry name" value="AhpD_core"/>
</dbReference>
<name>A0A225SMD5_9BURK</name>
<organism evidence="2 3">
    <name type="scientific">Herbaspirillum aquaticum</name>
    <dbReference type="NCBI Taxonomy" id="568783"/>
    <lineage>
        <taxon>Bacteria</taxon>
        <taxon>Pseudomonadati</taxon>
        <taxon>Pseudomonadota</taxon>
        <taxon>Betaproteobacteria</taxon>
        <taxon>Burkholderiales</taxon>
        <taxon>Oxalobacteraceae</taxon>
        <taxon>Herbaspirillum</taxon>
    </lineage>
</organism>
<protein>
    <submittedName>
        <fullName evidence="2">Carboxymuconolactone decarboxylase family protein</fullName>
    </submittedName>
</protein>
<evidence type="ECO:0000259" key="1">
    <source>
        <dbReference type="Pfam" id="PF02627"/>
    </source>
</evidence>
<gene>
    <name evidence="2" type="ORF">CEJ45_23110</name>
</gene>
<keyword evidence="3" id="KW-1185">Reference proteome</keyword>
<dbReference type="SUPFAM" id="SSF69118">
    <property type="entry name" value="AhpD-like"/>
    <property type="match status" value="1"/>
</dbReference>
<dbReference type="Gene3D" id="1.20.1290.10">
    <property type="entry name" value="AhpD-like"/>
    <property type="match status" value="1"/>
</dbReference>
<dbReference type="NCBIfam" id="TIGR00778">
    <property type="entry name" value="ahpD_dom"/>
    <property type="match status" value="1"/>
</dbReference>
<feature type="domain" description="Carboxymuconolactone decarboxylase-like" evidence="1">
    <location>
        <begin position="23"/>
        <end position="96"/>
    </location>
</feature>
<dbReference type="AlphaFoldDB" id="A0A225SMD5"/>
<dbReference type="Proteomes" id="UP000214747">
    <property type="component" value="Unassembled WGS sequence"/>
</dbReference>
<evidence type="ECO:0000313" key="3">
    <source>
        <dbReference type="Proteomes" id="UP000214747"/>
    </source>
</evidence>
<dbReference type="InterPro" id="IPR003779">
    <property type="entry name" value="CMD-like"/>
</dbReference>
<dbReference type="Pfam" id="PF02627">
    <property type="entry name" value="CMD"/>
    <property type="match status" value="1"/>
</dbReference>
<proteinExistence type="predicted"/>
<dbReference type="EMBL" id="NJGV01000030">
    <property type="protein sequence ID" value="OWY32070.1"/>
    <property type="molecule type" value="Genomic_DNA"/>
</dbReference>
<dbReference type="PANTHER" id="PTHR34846:SF10">
    <property type="entry name" value="CYTOPLASMIC PROTEIN"/>
    <property type="match status" value="1"/>
</dbReference>
<dbReference type="InterPro" id="IPR029032">
    <property type="entry name" value="AhpD-like"/>
</dbReference>
<dbReference type="RefSeq" id="WP_039789618.1">
    <property type="nucleotide sequence ID" value="NZ_JARJFG010000060.1"/>
</dbReference>
<dbReference type="GO" id="GO:0051920">
    <property type="term" value="F:peroxiredoxin activity"/>
    <property type="evidence" value="ECO:0007669"/>
    <property type="project" value="InterPro"/>
</dbReference>
<sequence>MSDFKQRLPHAKLAAPAFNALLKASEVVHQSGVDPKLLELVFLRVSQLNGCAFCTDMHSHDLLQKGEDQQRLNTLAAWREIAFFTEAERAALNWAERFTHLHQPDAEKEDAAFALLQQHFNDTEIANLTFAVAIINAWNRLGVAMRPQAPRRA</sequence>